<dbReference type="AlphaFoldDB" id="A0A0D1KZE6"/>
<dbReference type="PANTHER" id="PTHR40084:SF1">
    <property type="entry name" value="PHOSPHOTRANSFERASE"/>
    <property type="match status" value="1"/>
</dbReference>
<dbReference type="PANTHER" id="PTHR40084">
    <property type="entry name" value="PHOSPHOHYDROLASE, PHP FAMILY"/>
    <property type="match status" value="1"/>
</dbReference>
<gene>
    <name evidence="1" type="ORF">SC09_Contig24orf00530</name>
</gene>
<name>A0A0D1KZE6_BACIU</name>
<dbReference type="PATRIC" id="fig|1423.173.peg.2175"/>
<dbReference type="RefSeq" id="WP_043857763.1">
    <property type="nucleotide sequence ID" value="NZ_CAJNQS010000001.1"/>
</dbReference>
<accession>A0A0D1KZE6</accession>
<dbReference type="Pfam" id="PF14520">
    <property type="entry name" value="HHH_5"/>
    <property type="match status" value="1"/>
</dbReference>
<dbReference type="InterPro" id="IPR005287">
    <property type="entry name" value="CHP00375"/>
</dbReference>
<dbReference type="Gene3D" id="3.20.20.140">
    <property type="entry name" value="Metal-dependent hydrolases"/>
    <property type="match status" value="1"/>
</dbReference>
<proteinExistence type="predicted"/>
<dbReference type="InterPro" id="IPR016195">
    <property type="entry name" value="Pol/histidinol_Pase-like"/>
</dbReference>
<dbReference type="STRING" id="483913.AN935_11635"/>
<dbReference type="SUPFAM" id="SSF89550">
    <property type="entry name" value="PHP domain-like"/>
    <property type="match status" value="1"/>
</dbReference>
<evidence type="ECO:0000313" key="2">
    <source>
        <dbReference type="Proteomes" id="UP000032247"/>
    </source>
</evidence>
<dbReference type="InterPro" id="IPR010994">
    <property type="entry name" value="RuvA_2-like"/>
</dbReference>
<dbReference type="SUPFAM" id="SSF47781">
    <property type="entry name" value="RuvA domain 2-like"/>
    <property type="match status" value="1"/>
</dbReference>
<dbReference type="NCBIfam" id="TIGR00375">
    <property type="entry name" value="TIGR00375 family protein"/>
    <property type="match status" value="1"/>
</dbReference>
<dbReference type="CDD" id="cd19067">
    <property type="entry name" value="PfuEndoQ-like"/>
    <property type="match status" value="1"/>
</dbReference>
<dbReference type="Proteomes" id="UP000032247">
    <property type="component" value="Unassembled WGS sequence"/>
</dbReference>
<organism evidence="1 2">
    <name type="scientific">Bacillus subtilis</name>
    <dbReference type="NCBI Taxonomy" id="1423"/>
    <lineage>
        <taxon>Bacteria</taxon>
        <taxon>Bacillati</taxon>
        <taxon>Bacillota</taxon>
        <taxon>Bacilli</taxon>
        <taxon>Bacillales</taxon>
        <taxon>Bacillaceae</taxon>
        <taxon>Bacillus</taxon>
    </lineage>
</organism>
<sequence length="387" mass="42423">MKKIYADLHIHIGRTFTGRAVKITGAKTLTLDRILVEASEHKGIELLGIIDCHSPEVILELEEGISSGKYRELDGGGIRYRSTTLLLGSELEIYDEACSGPIHVLVFMPTLADMKQFSNWLSARLKNIHLSSQRIYETGLNLQKKVQDMGGLFIPAHIFTPHKSLYGKGVKSSLTEVFDPSMIDAVELGLSCDTDMASQVSELNPYPFLTNSDAHSLGKIGREYNELYVQSADFTEFALALKGQDDRKIIANYGLDPLLGKYYQTACEACGEPAVSGETACVNCGNARFTKGVSERLRELSDQLEVRVPRPRYVHQIPLQFVPGVGPKTLDKLKKAFGTEMAVLHEAAEEDLARVVPPKTAALIVKARSGKLELKAGGGGTYGKIKP</sequence>
<comment type="caution">
    <text evidence="1">The sequence shown here is derived from an EMBL/GenBank/DDBJ whole genome shotgun (WGS) entry which is preliminary data.</text>
</comment>
<dbReference type="Gene3D" id="1.10.150.20">
    <property type="entry name" value="5' to 3' exonuclease, C-terminal subdomain"/>
    <property type="match status" value="1"/>
</dbReference>
<evidence type="ECO:0000313" key="1">
    <source>
        <dbReference type="EMBL" id="KIU11522.1"/>
    </source>
</evidence>
<dbReference type="Pfam" id="PF13263">
    <property type="entry name" value="PHP_C"/>
    <property type="match status" value="1"/>
</dbReference>
<dbReference type="EMBL" id="JXBC01000003">
    <property type="protein sequence ID" value="KIU11522.1"/>
    <property type="molecule type" value="Genomic_DNA"/>
</dbReference>
<reference evidence="1 2" key="1">
    <citation type="submission" date="2014-12" db="EMBL/GenBank/DDBJ databases">
        <title>Comparative genome analysis of Bacillus coagulans HM-08, Clostridium butyricum HM-68, Bacillus subtilis HM-66 and Bacillus licheniformis BL-09.</title>
        <authorList>
            <person name="Zhang H."/>
        </authorList>
    </citation>
    <scope>NUCLEOTIDE SEQUENCE [LARGE SCALE GENOMIC DNA]</scope>
    <source>
        <strain evidence="1 2">HM-66</strain>
    </source>
</reference>
<protein>
    <submittedName>
        <fullName evidence="1">Uncharacterized protein</fullName>
    </submittedName>
</protein>